<reference evidence="1" key="1">
    <citation type="journal article" date="2021" name="Proc. Natl. Acad. Sci. U.S.A.">
        <title>A Catalog of Tens of Thousands of Viruses from Human Metagenomes Reveals Hidden Associations with Chronic Diseases.</title>
        <authorList>
            <person name="Tisza M.J."/>
            <person name="Buck C.B."/>
        </authorList>
    </citation>
    <scope>NUCLEOTIDE SEQUENCE</scope>
    <source>
        <strain evidence="1">CtOZu12</strain>
    </source>
</reference>
<name>A0A8D9PEV3_9VIRU</name>
<proteinExistence type="predicted"/>
<organism evidence="1">
    <name type="scientific">Bacteriophage sp</name>
    <dbReference type="NCBI Taxonomy" id="38018"/>
    <lineage>
        <taxon>Viruses</taxon>
    </lineage>
</organism>
<dbReference type="EMBL" id="BK029940">
    <property type="protein sequence ID" value="DAD55983.1"/>
    <property type="molecule type" value="Genomic_DNA"/>
</dbReference>
<sequence length="29" mass="3433">MTVVRVSVKIIKKIIQDFSKPFLILVRNF</sequence>
<evidence type="ECO:0000313" key="1">
    <source>
        <dbReference type="EMBL" id="DAD55983.1"/>
    </source>
</evidence>
<protein>
    <submittedName>
        <fullName evidence="1">Uncharacterized protein</fullName>
    </submittedName>
</protein>
<accession>A0A8D9PEV3</accession>